<dbReference type="AlphaFoldDB" id="A0A2P2L3D9"/>
<dbReference type="Pfam" id="PF22562">
    <property type="entry name" value="UBA_7"/>
    <property type="match status" value="1"/>
</dbReference>
<dbReference type="SUPFAM" id="SSF46934">
    <property type="entry name" value="UBA-like"/>
    <property type="match status" value="1"/>
</dbReference>
<feature type="region of interest" description="Disordered" evidence="1">
    <location>
        <begin position="93"/>
        <end position="125"/>
    </location>
</feature>
<feature type="compositionally biased region" description="Basic and acidic residues" evidence="1">
    <location>
        <begin position="101"/>
        <end position="125"/>
    </location>
</feature>
<feature type="compositionally biased region" description="Polar residues" evidence="1">
    <location>
        <begin position="627"/>
        <end position="638"/>
    </location>
</feature>
<evidence type="ECO:0000259" key="2">
    <source>
        <dbReference type="PROSITE" id="PS50030"/>
    </source>
</evidence>
<name>A0A2P2L3D9_RHIMU</name>
<accession>A0A2P2L3D9</accession>
<dbReference type="SMART" id="SM00165">
    <property type="entry name" value="UBA"/>
    <property type="match status" value="1"/>
</dbReference>
<feature type="compositionally biased region" description="Low complexity" evidence="1">
    <location>
        <begin position="482"/>
        <end position="504"/>
    </location>
</feature>
<dbReference type="InterPro" id="IPR009060">
    <property type="entry name" value="UBA-like_sf"/>
</dbReference>
<organism evidence="3">
    <name type="scientific">Rhizophora mucronata</name>
    <name type="common">Asiatic mangrove</name>
    <dbReference type="NCBI Taxonomy" id="61149"/>
    <lineage>
        <taxon>Eukaryota</taxon>
        <taxon>Viridiplantae</taxon>
        <taxon>Streptophyta</taxon>
        <taxon>Embryophyta</taxon>
        <taxon>Tracheophyta</taxon>
        <taxon>Spermatophyta</taxon>
        <taxon>Magnoliopsida</taxon>
        <taxon>eudicotyledons</taxon>
        <taxon>Gunneridae</taxon>
        <taxon>Pentapetalae</taxon>
        <taxon>rosids</taxon>
        <taxon>fabids</taxon>
        <taxon>Malpighiales</taxon>
        <taxon>Rhizophoraceae</taxon>
        <taxon>Rhizophora</taxon>
    </lineage>
</organism>
<dbReference type="Gene3D" id="1.10.8.10">
    <property type="entry name" value="DNA helicase RuvA subunit, C-terminal domain"/>
    <property type="match status" value="1"/>
</dbReference>
<proteinExistence type="predicted"/>
<feature type="region of interest" description="Disordered" evidence="1">
    <location>
        <begin position="482"/>
        <end position="509"/>
    </location>
</feature>
<protein>
    <recommendedName>
        <fullName evidence="2">UBA domain-containing protein</fullName>
    </recommendedName>
</protein>
<feature type="domain" description="UBA" evidence="2">
    <location>
        <begin position="147"/>
        <end position="199"/>
    </location>
</feature>
<dbReference type="EMBL" id="GGEC01032001">
    <property type="protein sequence ID" value="MBX12485.1"/>
    <property type="molecule type" value="Transcribed_RNA"/>
</dbReference>
<feature type="region of interest" description="Disordered" evidence="1">
    <location>
        <begin position="616"/>
        <end position="642"/>
    </location>
</feature>
<feature type="region of interest" description="Disordered" evidence="1">
    <location>
        <begin position="1"/>
        <end position="37"/>
    </location>
</feature>
<dbReference type="PANTHER" id="PTHR35294:SF1">
    <property type="entry name" value="OS05G0409000 PROTEIN"/>
    <property type="match status" value="1"/>
</dbReference>
<dbReference type="InterPro" id="IPR015940">
    <property type="entry name" value="UBA"/>
</dbReference>
<evidence type="ECO:0000313" key="3">
    <source>
        <dbReference type="EMBL" id="MBX12485.1"/>
    </source>
</evidence>
<evidence type="ECO:0000256" key="1">
    <source>
        <dbReference type="SAM" id="MobiDB-lite"/>
    </source>
</evidence>
<dbReference type="PANTHER" id="PTHR35294">
    <property type="entry name" value="UBIQUITIN-ASSOCIATED/TRANSLATION ELONGATION FACTOR EF1B PROTEIN"/>
    <property type="match status" value="1"/>
</dbReference>
<reference evidence="3" key="1">
    <citation type="submission" date="2018-02" db="EMBL/GenBank/DDBJ databases">
        <title>Rhizophora mucronata_Transcriptome.</title>
        <authorList>
            <person name="Meera S.P."/>
            <person name="Sreeshan A."/>
            <person name="Augustine A."/>
        </authorList>
    </citation>
    <scope>NUCLEOTIDE SEQUENCE</scope>
    <source>
        <tissue evidence="3">Leaf</tissue>
    </source>
</reference>
<sequence>MKEMSPASKSMSKDKKAEGQKAPLKPSGPANAGSGIPASAYNPFYGTFYMLDTISTSSASPIQSNGCFRNMDETDDHFGGALGVGVEYDSISNNGSWSGESEDHKEKMPNPPVRHEIIPGADNDKREKVRLKNERKHQRQKERRAQELHERCSGYLMSRKLEALAQQLVAMGFSHERATMALISNEGKVEESVAWLFEGGEDADKYRDENLGGDNLKIDISEELARIADMEIRFKCTKPEVERAVVTSEGDLDKAAEGLKKLKLEPPSVPLKPEGSGDPPTATNCKPLVVVSHNMGNQQPGPNPQLMNPQLTIQQRRDNKDFNYTKANGQVGGPLEFGSKNVQPLKKMQQKLEWAKPQQPALPADKKWTSAGPNASAAYSLASSSQVAPLTAKTETRYVGSEYKILQPAAVREPVIMMQRPQSVNTRHIPATNMSSSPPGTATTWYPTNSADVMKSNGLMLSIPPTGSLNPSNLNQSQMFHQLHSQQQQHFVPSSSPGDSPGTSRANGLWSRTGMSHTLAPASSLGLFTGLGSTGTSGASSPVDWSTAGTMAHMDYSNVDWSLHRGDLSSPRPSGLWMGPGLLKNDTQMYNSNGSNINMGVKLALRSVSNGSGAPISRLPDGGVASAETSAAGSNEWTSPFEGKDLFSLSRQFVSSPSL</sequence>
<dbReference type="PROSITE" id="PS50030">
    <property type="entry name" value="UBA"/>
    <property type="match status" value="1"/>
</dbReference>